<dbReference type="PANTHER" id="PTHR45947:SF3">
    <property type="entry name" value="SULFOQUINOVOSYL TRANSFERASE SQD2"/>
    <property type="match status" value="1"/>
</dbReference>
<dbReference type="EC" id="2.4.-.-" evidence="2"/>
<keyword evidence="2" id="KW-0808">Transferase</keyword>
<keyword evidence="2" id="KW-0328">Glycosyltransferase</keyword>
<evidence type="ECO:0000259" key="1">
    <source>
        <dbReference type="Pfam" id="PF00534"/>
    </source>
</evidence>
<evidence type="ECO:0000313" key="3">
    <source>
        <dbReference type="Proteomes" id="UP001359886"/>
    </source>
</evidence>
<dbReference type="CDD" id="cd03801">
    <property type="entry name" value="GT4_PimA-like"/>
    <property type="match status" value="1"/>
</dbReference>
<organism evidence="2 3">
    <name type="scientific">Elongatibacter sediminis</name>
    <dbReference type="NCBI Taxonomy" id="3119006"/>
    <lineage>
        <taxon>Bacteria</taxon>
        <taxon>Pseudomonadati</taxon>
        <taxon>Pseudomonadota</taxon>
        <taxon>Gammaproteobacteria</taxon>
        <taxon>Chromatiales</taxon>
        <taxon>Wenzhouxiangellaceae</taxon>
        <taxon>Elongatibacter</taxon>
    </lineage>
</organism>
<dbReference type="Proteomes" id="UP001359886">
    <property type="component" value="Unassembled WGS sequence"/>
</dbReference>
<evidence type="ECO:0000313" key="2">
    <source>
        <dbReference type="EMBL" id="MEJ8566880.1"/>
    </source>
</evidence>
<feature type="domain" description="Glycosyl transferase family 1" evidence="1">
    <location>
        <begin position="181"/>
        <end position="337"/>
    </location>
</feature>
<sequence>MFGTAGLEKGSGGIAEWSREIVRTLLAMANEGLFEVRIHVLEGSGPDPEDDLFTDENRQRFRWYAGSRWRFAAGVTLPRADLRLFDHAGLARLSSMFYRARPYQLLIHGVELLDSARDDYVRAARRARRLIANSHYTARRVMERHQELPEIRVCWPGKRDPRSPRDAPAVLSADQLGGHALLIVGRLSAEQRHKGHDQLIEAMPLILRQVPDARLIVAGDGDDRVRLEHKARSLGVAGQVLFTGWVSEPQLRWLYDQCAVFVLPSDGDGFGLVFLEAMMARLPCVGLRSGAAAEIFAEGESGVLVDREDRSGMAEQLAGLLRDEPRRERLGQAAYQRYLSCFTAPHFAARLRTVLTS</sequence>
<dbReference type="AlphaFoldDB" id="A0AAW9RDG5"/>
<accession>A0AAW9RDG5</accession>
<dbReference type="Pfam" id="PF00534">
    <property type="entry name" value="Glycos_transf_1"/>
    <property type="match status" value="1"/>
</dbReference>
<keyword evidence="3" id="KW-1185">Reference proteome</keyword>
<proteinExistence type="predicted"/>
<reference evidence="2 3" key="1">
    <citation type="submission" date="2024-02" db="EMBL/GenBank/DDBJ databases">
        <title>A novel Wenzhouxiangellaceae bacterium, isolated from coastal sediments.</title>
        <authorList>
            <person name="Du Z.-J."/>
            <person name="Ye Y.-Q."/>
            <person name="Zhang X.-Y."/>
        </authorList>
    </citation>
    <scope>NUCLEOTIDE SEQUENCE [LARGE SCALE GENOMIC DNA]</scope>
    <source>
        <strain evidence="2 3">CH-27</strain>
    </source>
</reference>
<dbReference type="EMBL" id="JAZHOG010000002">
    <property type="protein sequence ID" value="MEJ8566880.1"/>
    <property type="molecule type" value="Genomic_DNA"/>
</dbReference>
<dbReference type="InterPro" id="IPR050194">
    <property type="entry name" value="Glycosyltransferase_grp1"/>
</dbReference>
<dbReference type="PANTHER" id="PTHR45947">
    <property type="entry name" value="SULFOQUINOVOSYL TRANSFERASE SQD2"/>
    <property type="match status" value="1"/>
</dbReference>
<gene>
    <name evidence="2" type="ORF">V3330_04530</name>
</gene>
<protein>
    <submittedName>
        <fullName evidence="2">Glycosyltransferase family 4 protein</fullName>
        <ecNumber evidence="2">2.4.-.-</ecNumber>
    </submittedName>
</protein>
<dbReference type="InterPro" id="IPR001296">
    <property type="entry name" value="Glyco_trans_1"/>
</dbReference>
<dbReference type="Gene3D" id="3.40.50.2000">
    <property type="entry name" value="Glycogen Phosphorylase B"/>
    <property type="match status" value="2"/>
</dbReference>
<dbReference type="GO" id="GO:0016758">
    <property type="term" value="F:hexosyltransferase activity"/>
    <property type="evidence" value="ECO:0007669"/>
    <property type="project" value="TreeGrafter"/>
</dbReference>
<dbReference type="RefSeq" id="WP_354694199.1">
    <property type="nucleotide sequence ID" value="NZ_JAZHOG010000002.1"/>
</dbReference>
<dbReference type="SUPFAM" id="SSF53756">
    <property type="entry name" value="UDP-Glycosyltransferase/glycogen phosphorylase"/>
    <property type="match status" value="1"/>
</dbReference>
<name>A0AAW9RDG5_9GAMM</name>
<comment type="caution">
    <text evidence="2">The sequence shown here is derived from an EMBL/GenBank/DDBJ whole genome shotgun (WGS) entry which is preliminary data.</text>
</comment>